<dbReference type="AlphaFoldDB" id="A0AAU8FVN7"/>
<dbReference type="EMBL" id="CP159289">
    <property type="protein sequence ID" value="XCH27884.1"/>
    <property type="molecule type" value="Genomic_DNA"/>
</dbReference>
<gene>
    <name evidence="1" type="ORF">ABV298_01455</name>
</gene>
<sequence length="25" mass="2983">MPALFIVSILVFAYMCYVLMRPEKF</sequence>
<dbReference type="RefSeq" id="WP_353723122.1">
    <property type="nucleotide sequence ID" value="NZ_CP159289.1"/>
</dbReference>
<dbReference type="GO" id="GO:0005886">
    <property type="term" value="C:plasma membrane"/>
    <property type="evidence" value="ECO:0007669"/>
    <property type="project" value="InterPro"/>
</dbReference>
<dbReference type="Pfam" id="PF09604">
    <property type="entry name" value="Potass_KdpF"/>
    <property type="match status" value="1"/>
</dbReference>
<accession>A0AAU8FVN7</accession>
<dbReference type="GO" id="GO:0008556">
    <property type="term" value="F:P-type potassium transmembrane transporter activity"/>
    <property type="evidence" value="ECO:0007669"/>
    <property type="project" value="InterPro"/>
</dbReference>
<proteinExistence type="predicted"/>
<reference evidence="1" key="1">
    <citation type="submission" date="2024-06" db="EMBL/GenBank/DDBJ databases">
        <title>Sequencing and assembly of the genome of Dyadobacter sp. strain 676, a symbiont of Cyamopsis tetragonoloba.</title>
        <authorList>
            <person name="Guro P."/>
            <person name="Sazanova A."/>
            <person name="Kuznetsova I."/>
            <person name="Belimov A."/>
            <person name="Safronova V."/>
        </authorList>
    </citation>
    <scope>NUCLEOTIDE SEQUENCE</scope>
    <source>
        <strain evidence="1">676</strain>
    </source>
</reference>
<organism evidence="1">
    <name type="scientific">Dyadobacter sp. 676</name>
    <dbReference type="NCBI Taxonomy" id="3088362"/>
    <lineage>
        <taxon>Bacteria</taxon>
        <taxon>Pseudomonadati</taxon>
        <taxon>Bacteroidota</taxon>
        <taxon>Cytophagia</taxon>
        <taxon>Cytophagales</taxon>
        <taxon>Spirosomataceae</taxon>
        <taxon>Dyadobacter</taxon>
    </lineage>
</organism>
<name>A0AAU8FVN7_9BACT</name>
<protein>
    <submittedName>
        <fullName evidence="1">Potassium-transporting ATPase subunit F</fullName>
    </submittedName>
</protein>
<evidence type="ECO:0000313" key="1">
    <source>
        <dbReference type="EMBL" id="XCH27884.1"/>
    </source>
</evidence>
<dbReference type="InterPro" id="IPR011726">
    <property type="entry name" value="KdpF"/>
</dbReference>